<accession>A0AAX2RCW2</accession>
<dbReference type="Proteomes" id="UP000298234">
    <property type="component" value="Unassembled WGS sequence"/>
</dbReference>
<reference evidence="1 2" key="1">
    <citation type="submission" date="2019-03" db="EMBL/GenBank/DDBJ databases">
        <title>Burkholderia cepacia outbreak.</title>
        <authorList>
            <person name="Farzana R."/>
            <person name="Walsh T.R."/>
        </authorList>
    </citation>
    <scope>NUCLEOTIDE SEQUENCE [LARGE SCALE GENOMIC DNA]</scope>
    <source>
        <strain evidence="2">d13</strain>
    </source>
</reference>
<protein>
    <recommendedName>
        <fullName evidence="3">Fis family transcriptional regulator</fullName>
    </recommendedName>
</protein>
<dbReference type="EMBL" id="SNSQ01000090">
    <property type="protein sequence ID" value="TEU33057.1"/>
    <property type="molecule type" value="Genomic_DNA"/>
</dbReference>
<comment type="caution">
    <text evidence="1">The sequence shown here is derived from an EMBL/GenBank/DDBJ whole genome shotgun (WGS) entry which is preliminary data.</text>
</comment>
<dbReference type="AlphaFoldDB" id="A0AAX2RCW2"/>
<gene>
    <name evidence="1" type="ORF">E3D37_41750</name>
</gene>
<proteinExistence type="predicted"/>
<sequence length="152" mass="16736">MFRSPLPRTKAALLPLSTEKVRSVSLENHLALATIRSGWGSLDQICCLLRVVYLAFYMRGGSADDVTLEPYRNAENVLDACIARMESGGKCLLLEEEIGATERILILHDEQLATVSKTQYLEAWEKLQRFVARGRRSPIPAGPADGSSSLAC</sequence>
<organism evidence="1 2">
    <name type="scientific">Burkholderia cepacia</name>
    <name type="common">Pseudomonas cepacia</name>
    <dbReference type="NCBI Taxonomy" id="292"/>
    <lineage>
        <taxon>Bacteria</taxon>
        <taxon>Pseudomonadati</taxon>
        <taxon>Pseudomonadota</taxon>
        <taxon>Betaproteobacteria</taxon>
        <taxon>Burkholderiales</taxon>
        <taxon>Burkholderiaceae</taxon>
        <taxon>Burkholderia</taxon>
        <taxon>Burkholderia cepacia complex</taxon>
    </lineage>
</organism>
<evidence type="ECO:0008006" key="3">
    <source>
        <dbReference type="Google" id="ProtNLM"/>
    </source>
</evidence>
<evidence type="ECO:0000313" key="2">
    <source>
        <dbReference type="Proteomes" id="UP000298234"/>
    </source>
</evidence>
<evidence type="ECO:0000313" key="1">
    <source>
        <dbReference type="EMBL" id="TEU33057.1"/>
    </source>
</evidence>
<name>A0AAX2RCW2_BURCE</name>